<reference evidence="1" key="1">
    <citation type="submission" date="2020-11" db="EMBL/GenBank/DDBJ databases">
        <authorList>
            <consortium name="DOE Joint Genome Institute"/>
            <person name="Ahrendt S."/>
            <person name="Riley R."/>
            <person name="Andreopoulos W."/>
            <person name="Labutti K."/>
            <person name="Pangilinan J."/>
            <person name="Ruiz-Duenas F.J."/>
            <person name="Barrasa J.M."/>
            <person name="Sanchez-Garcia M."/>
            <person name="Camarero S."/>
            <person name="Miyauchi S."/>
            <person name="Serrano A."/>
            <person name="Linde D."/>
            <person name="Babiker R."/>
            <person name="Drula E."/>
            <person name="Ayuso-Fernandez I."/>
            <person name="Pacheco R."/>
            <person name="Padilla G."/>
            <person name="Ferreira P."/>
            <person name="Barriuso J."/>
            <person name="Kellner H."/>
            <person name="Castanera R."/>
            <person name="Alfaro M."/>
            <person name="Ramirez L."/>
            <person name="Pisabarro A.G."/>
            <person name="Kuo A."/>
            <person name="Tritt A."/>
            <person name="Lipzen A."/>
            <person name="He G."/>
            <person name="Yan M."/>
            <person name="Ng V."/>
            <person name="Cullen D."/>
            <person name="Martin F."/>
            <person name="Rosso M.-N."/>
            <person name="Henrissat B."/>
            <person name="Hibbett D."/>
            <person name="Martinez A.T."/>
            <person name="Grigoriev I.V."/>
        </authorList>
    </citation>
    <scope>NUCLEOTIDE SEQUENCE</scope>
    <source>
        <strain evidence="1">CBS 506.95</strain>
    </source>
</reference>
<name>A0A9P6E361_9AGAR</name>
<evidence type="ECO:0000313" key="2">
    <source>
        <dbReference type="Proteomes" id="UP000807306"/>
    </source>
</evidence>
<sequence length="253" mass="28600">MPAIVLNYNDCYDFTAAPKVIYGVKVVNVVVDRLTIEKGSKRTDQNSVLLFALTIYTGLSAQKELEVTKLFYESFNQSSRGERNIDTKEELKSASAIISCFGEYKDMTLTPLSLRLMIDLPSYCDTPALPIPLVLRCPAYDVYSRYLTGSIVVDRDCQSSQLSLDRDARFRLIYNRFVVCPIVLSYNSDTGTSKCILGKKILGTLIDFYDDILKKDPKAKFMPVILVTTQQYDNLTPEQEEKVVEYQSIEAQG</sequence>
<dbReference type="EMBL" id="MU158006">
    <property type="protein sequence ID" value="KAF9521655.1"/>
    <property type="molecule type" value="Genomic_DNA"/>
</dbReference>
<dbReference type="Proteomes" id="UP000807306">
    <property type="component" value="Unassembled WGS sequence"/>
</dbReference>
<comment type="caution">
    <text evidence="1">The sequence shown here is derived from an EMBL/GenBank/DDBJ whole genome shotgun (WGS) entry which is preliminary data.</text>
</comment>
<accession>A0A9P6E361</accession>
<dbReference type="AlphaFoldDB" id="A0A9P6E361"/>
<proteinExistence type="predicted"/>
<protein>
    <submittedName>
        <fullName evidence="1">Uncharacterized protein</fullName>
    </submittedName>
</protein>
<evidence type="ECO:0000313" key="1">
    <source>
        <dbReference type="EMBL" id="KAF9521655.1"/>
    </source>
</evidence>
<gene>
    <name evidence="1" type="ORF">CPB83DRAFT_841089</name>
</gene>
<organism evidence="1 2">
    <name type="scientific">Crepidotus variabilis</name>
    <dbReference type="NCBI Taxonomy" id="179855"/>
    <lineage>
        <taxon>Eukaryota</taxon>
        <taxon>Fungi</taxon>
        <taxon>Dikarya</taxon>
        <taxon>Basidiomycota</taxon>
        <taxon>Agaricomycotina</taxon>
        <taxon>Agaricomycetes</taxon>
        <taxon>Agaricomycetidae</taxon>
        <taxon>Agaricales</taxon>
        <taxon>Agaricineae</taxon>
        <taxon>Crepidotaceae</taxon>
        <taxon>Crepidotus</taxon>
    </lineage>
</organism>
<keyword evidence="2" id="KW-1185">Reference proteome</keyword>